<protein>
    <submittedName>
        <fullName evidence="3">Uncharacterized protein</fullName>
    </submittedName>
</protein>
<dbReference type="InParanoid" id="A0A1X7SRU1"/>
<organism evidence="3">
    <name type="scientific">Amphimedon queenslandica</name>
    <name type="common">Sponge</name>
    <dbReference type="NCBI Taxonomy" id="400682"/>
    <lineage>
        <taxon>Eukaryota</taxon>
        <taxon>Metazoa</taxon>
        <taxon>Porifera</taxon>
        <taxon>Demospongiae</taxon>
        <taxon>Heteroscleromorpha</taxon>
        <taxon>Haplosclerida</taxon>
        <taxon>Niphatidae</taxon>
        <taxon>Amphimedon</taxon>
    </lineage>
</organism>
<dbReference type="AlphaFoldDB" id="A0A1X7SRU1"/>
<dbReference type="OrthoDB" id="10033767at2759"/>
<evidence type="ECO:0000256" key="2">
    <source>
        <dbReference type="SAM" id="Phobius"/>
    </source>
</evidence>
<accession>A0A1X7SRU1</accession>
<dbReference type="eggNOG" id="ENOG502QW0B">
    <property type="taxonomic scope" value="Eukaryota"/>
</dbReference>
<dbReference type="EnsemblMetazoa" id="Aqu2.1.04864_001">
    <property type="protein sequence ID" value="Aqu2.1.04864_001"/>
    <property type="gene ID" value="Aqu2.1.04864"/>
</dbReference>
<dbReference type="OMA" id="SASEWQI"/>
<keyword evidence="2" id="KW-1133">Transmembrane helix</keyword>
<sequence length="454" mass="52119">MYNALTKDSSASRTTAEREIDERVQEALLAEDMDIIIDLRHLNSSSEDNFGLFWAKCNEYLTTCTTVHERRHDTVSFMAKAISVRDLIEQVTKMCPEGTPVPSESWVRFNFFPRNPHTVTAKRYRNQLQAKHVIQKRQFRKTHIDAHYCAALFRYMREYAVKLRSVALFVCLDDKHRIKVGEPGFPLAAVERGREVIVSLNETFCVGDHDFSKFSLIPSVTLLVDIPVTMAGSWYRGQVHVGIKDAIFEPSSPLRHATELYHYLLPNMVGRHALFIYSDGGPDHRLTYVSVQLSLIALYLNLDLDLLVAARTAPSHSWANPVERVMSTINLGLQCVGVMRKKMEEDDEKVFERSKNLKELRANCIDHKDAVAQTLQPVKDLIASILQRLELKEKKFTMFQSASEWQIEQFWEILLQVSKNNHFIVICMGWGDKVIAMFTFGTAIVTFYCNYMGK</sequence>
<feature type="compositionally biased region" description="Polar residues" evidence="1">
    <location>
        <begin position="1"/>
        <end position="14"/>
    </location>
</feature>
<reference evidence="3" key="1">
    <citation type="submission" date="2017-05" db="UniProtKB">
        <authorList>
            <consortium name="EnsemblMetazoa"/>
        </authorList>
    </citation>
    <scope>IDENTIFICATION</scope>
</reference>
<name>A0A1X7SRU1_AMPQE</name>
<evidence type="ECO:0000313" key="3">
    <source>
        <dbReference type="EnsemblMetazoa" id="Aqu2.1.04864_001"/>
    </source>
</evidence>
<proteinExistence type="predicted"/>
<feature type="region of interest" description="Disordered" evidence="1">
    <location>
        <begin position="1"/>
        <end position="20"/>
    </location>
</feature>
<keyword evidence="2" id="KW-0472">Membrane</keyword>
<feature type="transmembrane region" description="Helical" evidence="2">
    <location>
        <begin position="434"/>
        <end position="453"/>
    </location>
</feature>
<evidence type="ECO:0000256" key="1">
    <source>
        <dbReference type="SAM" id="MobiDB-lite"/>
    </source>
</evidence>
<keyword evidence="2" id="KW-0812">Transmembrane</keyword>